<protein>
    <recommendedName>
        <fullName evidence="1">Winged helix-turn-helix domain-containing protein</fullName>
    </recommendedName>
</protein>
<dbReference type="AlphaFoldDB" id="A0A0T6DTK3"/>
<evidence type="ECO:0000313" key="3">
    <source>
        <dbReference type="Proteomes" id="UP000051202"/>
    </source>
</evidence>
<accession>A0A0T6DTK3</accession>
<gene>
    <name evidence="2" type="ORF">AS194_05595</name>
</gene>
<keyword evidence="3" id="KW-1185">Reference proteome</keyword>
<dbReference type="RefSeq" id="WP_058024031.1">
    <property type="nucleotide sequence ID" value="NZ_LNDJ01000049.1"/>
</dbReference>
<proteinExistence type="predicted"/>
<evidence type="ECO:0000259" key="1">
    <source>
        <dbReference type="Pfam" id="PF14090"/>
    </source>
</evidence>
<comment type="caution">
    <text evidence="2">The sequence shown here is derived from an EMBL/GenBank/DDBJ whole genome shotgun (WGS) entry which is preliminary data.</text>
</comment>
<dbReference type="EMBL" id="LNDJ01000049">
    <property type="protein sequence ID" value="KRU23202.1"/>
    <property type="molecule type" value="Genomic_DNA"/>
</dbReference>
<sequence length="84" mass="9620">MTTSKQPTKQTYSQIILNHMLAGKRLSNMQAYDQYGMTCFLQRISDLRAAGIAIQDEVIEKNGKRYKSYWIDQPANTTDSEVTL</sequence>
<dbReference type="InterPro" id="IPR055245">
    <property type="entry name" value="HTH_proteobacteria"/>
</dbReference>
<feature type="domain" description="Winged helix-turn-helix" evidence="1">
    <location>
        <begin position="14"/>
        <end position="69"/>
    </location>
</feature>
<dbReference type="Proteomes" id="UP000051202">
    <property type="component" value="Unassembled WGS sequence"/>
</dbReference>
<name>A0A0T6DTK3_9GAMM</name>
<reference evidence="2 3" key="1">
    <citation type="submission" date="2015-11" db="EMBL/GenBank/DDBJ databases">
        <title>Permanent draft genome of Psychrobacter piscatorii LQ58.</title>
        <authorList>
            <person name="Zhou M."/>
            <person name="Dong B."/>
            <person name="Liu Q."/>
        </authorList>
    </citation>
    <scope>NUCLEOTIDE SEQUENCE [LARGE SCALE GENOMIC DNA]</scope>
    <source>
        <strain evidence="2 3">LQ58</strain>
    </source>
</reference>
<organism evidence="2 3">
    <name type="scientific">Psychrobacter piscatorii</name>
    <dbReference type="NCBI Taxonomy" id="554343"/>
    <lineage>
        <taxon>Bacteria</taxon>
        <taxon>Pseudomonadati</taxon>
        <taxon>Pseudomonadota</taxon>
        <taxon>Gammaproteobacteria</taxon>
        <taxon>Moraxellales</taxon>
        <taxon>Moraxellaceae</taxon>
        <taxon>Psychrobacter</taxon>
    </lineage>
</organism>
<evidence type="ECO:0000313" key="2">
    <source>
        <dbReference type="EMBL" id="KRU23202.1"/>
    </source>
</evidence>
<dbReference type="STRING" id="554343.AS194_05595"/>
<dbReference type="Pfam" id="PF14090">
    <property type="entry name" value="HTH_39"/>
    <property type="match status" value="1"/>
</dbReference>